<evidence type="ECO:0000256" key="7">
    <source>
        <dbReference type="ARBA" id="ARBA00022927"/>
    </source>
</evidence>
<dbReference type="Pfam" id="PF02991">
    <property type="entry name" value="ATG8"/>
    <property type="match status" value="1"/>
</dbReference>
<evidence type="ECO:0000256" key="4">
    <source>
        <dbReference type="ARBA" id="ARBA00007293"/>
    </source>
</evidence>
<evidence type="ECO:0000256" key="6">
    <source>
        <dbReference type="ARBA" id="ARBA00022786"/>
    </source>
</evidence>
<dbReference type="SUPFAM" id="SSF54236">
    <property type="entry name" value="Ubiquitin-like"/>
    <property type="match status" value="1"/>
</dbReference>
<evidence type="ECO:0000313" key="15">
    <source>
        <dbReference type="Proteomes" id="UP000682877"/>
    </source>
</evidence>
<keyword evidence="10 11" id="KW-0449">Lipoprotein</keyword>
<comment type="similarity">
    <text evidence="4 12">Belongs to the ATG8 family.</text>
</comment>
<gene>
    <name evidence="14" type="ORF">AARE701A_LOCUS16843</name>
</gene>
<evidence type="ECO:0000256" key="12">
    <source>
        <dbReference type="RuleBase" id="RU004384"/>
    </source>
</evidence>
<sequence length="294" mass="33389">MRMAESTRIRAKYPDRVPVIVEKAGQSDVPDIDKKKYLVPADLTVGQFVYVVRKRIKLGAEKAIFVFVKNTLPPTAALMSAIYEEHRDEDGFLYMTYSGENTFGSSPPRIELLQSSTTPARALIMKKGMMRWDDDDDDSSEESSSSSASDSNVDDTEAGKKKKRKSKKPIARFAKKDKKAFDYESLQQHGYKAVGLPDIRAPMEKQDWSWATGKDKQRVEEVKESYREREATRAAVTGGETIENAQLRTDRKNLSFSQKEKKKRDLGQASRGKNYVEEEKRQLRESGVYSGFDS</sequence>
<dbReference type="Proteomes" id="UP000682877">
    <property type="component" value="Chromosome 6"/>
</dbReference>
<dbReference type="InterPro" id="IPR004241">
    <property type="entry name" value="Atg8-like"/>
</dbReference>
<reference evidence="14" key="1">
    <citation type="submission" date="2021-01" db="EMBL/GenBank/DDBJ databases">
        <authorList>
            <person name="Bezrukov I."/>
        </authorList>
    </citation>
    <scope>NUCLEOTIDE SEQUENCE</scope>
</reference>
<feature type="compositionally biased region" description="Basic and acidic residues" evidence="13">
    <location>
        <begin position="274"/>
        <end position="284"/>
    </location>
</feature>
<keyword evidence="9" id="KW-0963">Cytoplasm</keyword>
<evidence type="ECO:0000313" key="14">
    <source>
        <dbReference type="EMBL" id="CAE6136179.1"/>
    </source>
</evidence>
<dbReference type="GO" id="GO:0006914">
    <property type="term" value="P:autophagy"/>
    <property type="evidence" value="ECO:0007669"/>
    <property type="project" value="UniProtKB-KW"/>
</dbReference>
<protein>
    <recommendedName>
        <fullName evidence="12">Autophagy-related protein</fullName>
    </recommendedName>
</protein>
<dbReference type="GO" id="GO:0015031">
    <property type="term" value="P:protein transport"/>
    <property type="evidence" value="ECO:0007669"/>
    <property type="project" value="UniProtKB-KW"/>
</dbReference>
<keyword evidence="7" id="KW-0653">Protein transport</keyword>
<feature type="lipid moiety-binding region" description="Phosphatidylserine amidated glycine; alternate" evidence="11">
    <location>
        <position position="104"/>
    </location>
</feature>
<dbReference type="GO" id="GO:0005874">
    <property type="term" value="C:microtubule"/>
    <property type="evidence" value="ECO:0007669"/>
    <property type="project" value="UniProtKB-KW"/>
</dbReference>
<organism evidence="14 15">
    <name type="scientific">Arabidopsis arenosa</name>
    <name type="common">Sand rock-cress</name>
    <name type="synonym">Cardaminopsis arenosa</name>
    <dbReference type="NCBI Taxonomy" id="38785"/>
    <lineage>
        <taxon>Eukaryota</taxon>
        <taxon>Viridiplantae</taxon>
        <taxon>Streptophyta</taxon>
        <taxon>Embryophyta</taxon>
        <taxon>Tracheophyta</taxon>
        <taxon>Spermatophyta</taxon>
        <taxon>Magnoliopsida</taxon>
        <taxon>eudicotyledons</taxon>
        <taxon>Gunneridae</taxon>
        <taxon>Pentapetalae</taxon>
        <taxon>rosids</taxon>
        <taxon>malvids</taxon>
        <taxon>Brassicales</taxon>
        <taxon>Brassicaceae</taxon>
        <taxon>Camelineae</taxon>
        <taxon>Arabidopsis</taxon>
    </lineage>
</organism>
<dbReference type="EMBL" id="LR999456">
    <property type="protein sequence ID" value="CAE6136179.1"/>
    <property type="molecule type" value="Genomic_DNA"/>
</dbReference>
<evidence type="ECO:0000256" key="11">
    <source>
        <dbReference type="PIRSR" id="PIRSR604241-50"/>
    </source>
</evidence>
<dbReference type="Gene3D" id="3.10.20.90">
    <property type="entry name" value="Phosphatidylinositol 3-kinase Catalytic Subunit, Chain A, domain 1"/>
    <property type="match status" value="1"/>
</dbReference>
<dbReference type="AlphaFoldDB" id="A0A8S2ARL0"/>
<feature type="compositionally biased region" description="Low complexity" evidence="13">
    <location>
        <begin position="142"/>
        <end position="151"/>
    </location>
</feature>
<accession>A0A8S2ARL0</accession>
<name>A0A8S2ARL0_ARAAE</name>
<comment type="subcellular location">
    <subcellularLocation>
        <location evidence="2">Cytoplasm</location>
        <location evidence="2">Cytoskeleton</location>
    </subcellularLocation>
    <subcellularLocation>
        <location evidence="3">Membrane</location>
    </subcellularLocation>
</comment>
<evidence type="ECO:0000256" key="2">
    <source>
        <dbReference type="ARBA" id="ARBA00004245"/>
    </source>
</evidence>
<evidence type="ECO:0000256" key="5">
    <source>
        <dbReference type="ARBA" id="ARBA00022701"/>
    </source>
</evidence>
<evidence type="ECO:0000256" key="10">
    <source>
        <dbReference type="ARBA" id="ARBA00023288"/>
    </source>
</evidence>
<evidence type="ECO:0000256" key="9">
    <source>
        <dbReference type="ARBA" id="ARBA00023212"/>
    </source>
</evidence>
<dbReference type="GO" id="GO:0016020">
    <property type="term" value="C:membrane"/>
    <property type="evidence" value="ECO:0007669"/>
    <property type="project" value="UniProtKB-SubCell"/>
</dbReference>
<dbReference type="PANTHER" id="PTHR10969">
    <property type="entry name" value="MICROTUBULE-ASSOCIATED PROTEINS 1A/1B LIGHT CHAIN 3-RELATED"/>
    <property type="match status" value="1"/>
</dbReference>
<keyword evidence="12" id="KW-0072">Autophagy</keyword>
<dbReference type="InterPro" id="IPR029071">
    <property type="entry name" value="Ubiquitin-like_domsf"/>
</dbReference>
<dbReference type="GO" id="GO:0005776">
    <property type="term" value="C:autophagosome"/>
    <property type="evidence" value="ECO:0007669"/>
    <property type="project" value="UniProtKB-ARBA"/>
</dbReference>
<feature type="region of interest" description="Disordered" evidence="13">
    <location>
        <begin position="246"/>
        <end position="294"/>
    </location>
</feature>
<feature type="compositionally biased region" description="Basic residues" evidence="13">
    <location>
        <begin position="160"/>
        <end position="171"/>
    </location>
</feature>
<keyword evidence="9" id="KW-0206">Cytoskeleton</keyword>
<keyword evidence="8" id="KW-0472">Membrane</keyword>
<dbReference type="CDD" id="cd16128">
    <property type="entry name" value="Ubl_ATG8"/>
    <property type="match status" value="1"/>
</dbReference>
<keyword evidence="5" id="KW-0493">Microtubule</keyword>
<feature type="region of interest" description="Disordered" evidence="13">
    <location>
        <begin position="131"/>
        <end position="171"/>
    </location>
</feature>
<keyword evidence="15" id="KW-1185">Reference proteome</keyword>
<comment type="function">
    <text evidence="1">Ubiquitin-like modifier involved in autophagosomes formation. May mediate the delivery of the autophagosomes to the vacuole via the microtubule cytoskeleton.</text>
</comment>
<evidence type="ECO:0000256" key="1">
    <source>
        <dbReference type="ARBA" id="ARBA00003307"/>
    </source>
</evidence>
<proteinExistence type="inferred from homology"/>
<evidence type="ECO:0000256" key="3">
    <source>
        <dbReference type="ARBA" id="ARBA00004370"/>
    </source>
</evidence>
<keyword evidence="7" id="KW-0813">Transport</keyword>
<keyword evidence="6" id="KW-0833">Ubl conjugation pathway</keyword>
<evidence type="ECO:0000256" key="8">
    <source>
        <dbReference type="ARBA" id="ARBA00023136"/>
    </source>
</evidence>
<evidence type="ECO:0000256" key="13">
    <source>
        <dbReference type="SAM" id="MobiDB-lite"/>
    </source>
</evidence>